<evidence type="ECO:0000313" key="2">
    <source>
        <dbReference type="EMBL" id="QYM78917.1"/>
    </source>
</evidence>
<organism evidence="2 3">
    <name type="scientific">Horticoccus luteus</name>
    <dbReference type="NCBI Taxonomy" id="2862869"/>
    <lineage>
        <taxon>Bacteria</taxon>
        <taxon>Pseudomonadati</taxon>
        <taxon>Verrucomicrobiota</taxon>
        <taxon>Opitutia</taxon>
        <taxon>Opitutales</taxon>
        <taxon>Opitutaceae</taxon>
        <taxon>Horticoccus</taxon>
    </lineage>
</organism>
<reference evidence="2" key="1">
    <citation type="submission" date="2021-08" db="EMBL/GenBank/DDBJ databases">
        <title>Genome of a novel bacterium of the phylum Verrucomicrobia, Oleiharenicola sp. KSB-15.</title>
        <authorList>
            <person name="Chung J.-H."/>
            <person name="Ahn J.-H."/>
            <person name="Yoon Y."/>
            <person name="Kim D.-Y."/>
            <person name="An S.-H."/>
            <person name="Park I."/>
            <person name="Yeon J."/>
        </authorList>
    </citation>
    <scope>NUCLEOTIDE SEQUENCE</scope>
    <source>
        <strain evidence="2">KSB-15</strain>
    </source>
</reference>
<dbReference type="EMBL" id="CP080507">
    <property type="protein sequence ID" value="QYM78917.1"/>
    <property type="molecule type" value="Genomic_DNA"/>
</dbReference>
<dbReference type="RefSeq" id="WP_220162095.1">
    <property type="nucleotide sequence ID" value="NZ_CP080507.1"/>
</dbReference>
<dbReference type="InterPro" id="IPR004143">
    <property type="entry name" value="BPL_LPL_catalytic"/>
</dbReference>
<dbReference type="AlphaFoldDB" id="A0A8F9TWM9"/>
<accession>A0A8F9TWM9</accession>
<gene>
    <name evidence="2" type="ORF">K0B96_16675</name>
</gene>
<feature type="domain" description="BPL/LPL catalytic" evidence="1">
    <location>
        <begin position="13"/>
        <end position="180"/>
    </location>
</feature>
<evidence type="ECO:0000313" key="3">
    <source>
        <dbReference type="Proteomes" id="UP000825051"/>
    </source>
</evidence>
<dbReference type="PANTHER" id="PTHR43679">
    <property type="entry name" value="OCTANOYLTRANSFERASE LIPM-RELATED"/>
    <property type="match status" value="1"/>
</dbReference>
<dbReference type="InterPro" id="IPR050664">
    <property type="entry name" value="Octanoyltrans_LipM/LipL"/>
</dbReference>
<evidence type="ECO:0000259" key="1">
    <source>
        <dbReference type="Pfam" id="PF21948"/>
    </source>
</evidence>
<keyword evidence="3" id="KW-1185">Reference proteome</keyword>
<name>A0A8F9TWM9_9BACT</name>
<dbReference type="SUPFAM" id="SSF55681">
    <property type="entry name" value="Class II aaRS and biotin synthetases"/>
    <property type="match status" value="1"/>
</dbReference>
<proteinExistence type="predicted"/>
<dbReference type="InterPro" id="IPR045864">
    <property type="entry name" value="aa-tRNA-synth_II/BPL/LPL"/>
</dbReference>
<protein>
    <submittedName>
        <fullName evidence="2">Lipoate--protein ligase family protein</fullName>
    </submittedName>
</protein>
<sequence length="239" mass="26208">MNLHVLPIRTAGAAENMAADFLLLQRYPGAPAVRFRHYEWRAPAFTFGFSQKIAFIRATLPPDETFDLCRRPTGGGLVDHRDDWTYTLVVPRGHPLEELRASASYRATHECLAAALVRQGVPALIKTTCEPAAEGNACGAAGVCFQRAELYDVVHRESGEKIAGAAQKRNKHGLLFQGSLWRPAVGAPLDWDQLHDDFVAALAESLAVQAAPTPWPDFADDELSGLTDAYSSPEWIEAR</sequence>
<dbReference type="Proteomes" id="UP000825051">
    <property type="component" value="Chromosome"/>
</dbReference>
<dbReference type="KEGG" id="ole:K0B96_16675"/>
<dbReference type="PANTHER" id="PTHR43679:SF2">
    <property type="entry name" value="OCTANOYL-[GCVH]:PROTEIN N-OCTANOYLTRANSFERASE"/>
    <property type="match status" value="1"/>
</dbReference>
<dbReference type="Pfam" id="PF21948">
    <property type="entry name" value="LplA-B_cat"/>
    <property type="match status" value="1"/>
</dbReference>
<keyword evidence="2" id="KW-0436">Ligase</keyword>
<dbReference type="Gene3D" id="3.30.930.10">
    <property type="entry name" value="Bira Bifunctional Protein, Domain 2"/>
    <property type="match status" value="1"/>
</dbReference>
<dbReference type="GO" id="GO:0016874">
    <property type="term" value="F:ligase activity"/>
    <property type="evidence" value="ECO:0007669"/>
    <property type="project" value="UniProtKB-KW"/>
</dbReference>